<evidence type="ECO:0000259" key="2">
    <source>
        <dbReference type="Pfam" id="PF13600"/>
    </source>
</evidence>
<dbReference type="PANTHER" id="PTHR31005:SF8">
    <property type="entry name" value="DUF4139 DOMAIN-CONTAINING PROTEIN"/>
    <property type="match status" value="1"/>
</dbReference>
<dbReference type="EMBL" id="JAUEPU010000022">
    <property type="protein sequence ID" value="KAK0494078.1"/>
    <property type="molecule type" value="Genomic_DNA"/>
</dbReference>
<protein>
    <recommendedName>
        <fullName evidence="5">DUF4139 domain-containing protein</fullName>
    </recommendedName>
</protein>
<comment type="caution">
    <text evidence="3">The sequence shown here is derived from an EMBL/GenBank/DDBJ whole genome shotgun (WGS) entry which is preliminary data.</text>
</comment>
<name>A0AA39Q3D1_9AGAR</name>
<evidence type="ECO:0008006" key="5">
    <source>
        <dbReference type="Google" id="ProtNLM"/>
    </source>
</evidence>
<feature type="domain" description="DUF4140" evidence="2">
    <location>
        <begin position="16"/>
        <end position="111"/>
    </location>
</feature>
<dbReference type="InterPro" id="IPR011935">
    <property type="entry name" value="CHP02231"/>
</dbReference>
<gene>
    <name evidence="3" type="ORF">EDD18DRAFT_1464541</name>
</gene>
<dbReference type="Pfam" id="PF13598">
    <property type="entry name" value="DUF4139"/>
    <property type="match status" value="1"/>
</dbReference>
<evidence type="ECO:0000313" key="4">
    <source>
        <dbReference type="Proteomes" id="UP001175228"/>
    </source>
</evidence>
<keyword evidence="4" id="KW-1185">Reference proteome</keyword>
<dbReference type="AlphaFoldDB" id="A0AA39Q3D1"/>
<dbReference type="PANTHER" id="PTHR31005">
    <property type="entry name" value="DUF4139 DOMAIN-CONTAINING PROTEIN"/>
    <property type="match status" value="1"/>
</dbReference>
<evidence type="ECO:0000259" key="1">
    <source>
        <dbReference type="Pfam" id="PF13598"/>
    </source>
</evidence>
<evidence type="ECO:0000313" key="3">
    <source>
        <dbReference type="EMBL" id="KAK0494078.1"/>
    </source>
</evidence>
<dbReference type="InterPro" id="IPR025554">
    <property type="entry name" value="DUF4140"/>
</dbReference>
<reference evidence="3" key="1">
    <citation type="submission" date="2023-06" db="EMBL/GenBank/DDBJ databases">
        <authorList>
            <consortium name="Lawrence Berkeley National Laboratory"/>
            <person name="Ahrendt S."/>
            <person name="Sahu N."/>
            <person name="Indic B."/>
            <person name="Wong-Bajracharya J."/>
            <person name="Merenyi Z."/>
            <person name="Ke H.-M."/>
            <person name="Monk M."/>
            <person name="Kocsube S."/>
            <person name="Drula E."/>
            <person name="Lipzen A."/>
            <person name="Balint B."/>
            <person name="Henrissat B."/>
            <person name="Andreopoulos B."/>
            <person name="Martin F.M."/>
            <person name="Harder C.B."/>
            <person name="Rigling D."/>
            <person name="Ford K.L."/>
            <person name="Foster G.D."/>
            <person name="Pangilinan J."/>
            <person name="Papanicolaou A."/>
            <person name="Barry K."/>
            <person name="LaButti K."/>
            <person name="Viragh M."/>
            <person name="Koriabine M."/>
            <person name="Yan M."/>
            <person name="Riley R."/>
            <person name="Champramary S."/>
            <person name="Plett K.L."/>
            <person name="Tsai I.J."/>
            <person name="Slot J."/>
            <person name="Sipos G."/>
            <person name="Plett J."/>
            <person name="Nagy L.G."/>
            <person name="Grigoriev I.V."/>
        </authorList>
    </citation>
    <scope>NUCLEOTIDE SEQUENCE</scope>
    <source>
        <strain evidence="3">HWK02</strain>
    </source>
</reference>
<dbReference type="Proteomes" id="UP001175228">
    <property type="component" value="Unassembled WGS sequence"/>
</dbReference>
<dbReference type="InterPro" id="IPR037291">
    <property type="entry name" value="DUF4139"/>
</dbReference>
<dbReference type="Pfam" id="PF13600">
    <property type="entry name" value="DUF4140"/>
    <property type="match status" value="1"/>
</dbReference>
<proteinExistence type="predicted"/>
<sequence length="629" mass="68743">MSIRILASDFPVKSATIYRSSKAEVVRIFPLELKVGHNTVEIRGLPSTIDTHSVRVSGLGDARLFDVVCKLRNNKSTTCASDSLAETIRTLKAKKSVLESEKKVREHEADILVQYAKSLTGEFVAPVQMSQFLQSFVEQGRKNTEAVSSIDEKITEIDRLLEIEADKSSLKKGTLTGEVHVVVGATAPESIQMQITYIVDHTSWVPTYELHAITENGKPSAKVYLHYRARVTQSTGEDWKDAAITLNTSSNDLSRKTIPKLQQIKIRPQPTWRPASAFNSNNATSLFDKGTTFVSSHPMPQQQQASSLFSVQRGLFGQPNAFGQSNAGSTSTFGAFGGMSSGAQPPQPQAEAVQFPSHESEEIFEEIVLPDGSSTPEASTLVSETPFAISYSVEGKSTIPSDGIEHQVTVAVLPFQSSTSYVTVPRIDPRLFLQCQVKNTSEYRLLPGPVRVILDNTYVSLTHIHDIVTGDTFDCTLGDDATAKVTYARTFKTARSSGGAFAETINTTTYTTKITVHNKHAFTIEDLAVKDVIPMCDDNRVKVVLRKPEVLASAKEGEILDVGTQGLKVRWEAMADGKGGEKEGKFEWKWRVDAGAQATMETQWEVKGPSDITLIETSTSGGLFGQNVA</sequence>
<accession>A0AA39Q3D1</accession>
<organism evidence="3 4">
    <name type="scientific">Armillaria luteobubalina</name>
    <dbReference type="NCBI Taxonomy" id="153913"/>
    <lineage>
        <taxon>Eukaryota</taxon>
        <taxon>Fungi</taxon>
        <taxon>Dikarya</taxon>
        <taxon>Basidiomycota</taxon>
        <taxon>Agaricomycotina</taxon>
        <taxon>Agaricomycetes</taxon>
        <taxon>Agaricomycetidae</taxon>
        <taxon>Agaricales</taxon>
        <taxon>Marasmiineae</taxon>
        <taxon>Physalacriaceae</taxon>
        <taxon>Armillaria</taxon>
    </lineage>
</organism>
<feature type="domain" description="DUF4139" evidence="1">
    <location>
        <begin position="194"/>
        <end position="609"/>
    </location>
</feature>
<dbReference type="NCBIfam" id="TIGR02231">
    <property type="entry name" value="mucoidy inhibitor MuiA family protein"/>
    <property type="match status" value="2"/>
</dbReference>